<dbReference type="AlphaFoldDB" id="A0A5E4MC61"/>
<dbReference type="EMBL" id="CABPRJ010000137">
    <property type="protein sequence ID" value="VVC27492.1"/>
    <property type="molecule type" value="Genomic_DNA"/>
</dbReference>
<sequence>MSMGNELSDPILNSGVCHTHTYSELHSLVSKIRDQVQVLTYIINISSKELEVLDGLSNTTMGPKPRIREFRVMPKLNTSITYFTGRETPQQAENWLSDVKGIASANEWPINTRLHFVRTNLRAAARDWFSDRNFMDWSDFELRFRTTFILNTNTLDRYDLLKARVQKENECVMDYFPSKVRMCRQLALPFVETKDQLLKGLFWHDMALYALGRVHQSKKELLRDLLKCERRKSTHSRRFMCIVNKTRMPGQTIVPKTYGKMRTRSCQRMGQISARVIESDAPKKSWFAIMARVIQLKSWQLDSEYGEEMELEENSDESGEEDETTLCRPIRLRRPPSWRRDYI</sequence>
<dbReference type="OrthoDB" id="6630204at2759"/>
<organism evidence="1 2">
    <name type="scientific">Cinara cedri</name>
    <dbReference type="NCBI Taxonomy" id="506608"/>
    <lineage>
        <taxon>Eukaryota</taxon>
        <taxon>Metazoa</taxon>
        <taxon>Ecdysozoa</taxon>
        <taxon>Arthropoda</taxon>
        <taxon>Hexapoda</taxon>
        <taxon>Insecta</taxon>
        <taxon>Pterygota</taxon>
        <taxon>Neoptera</taxon>
        <taxon>Paraneoptera</taxon>
        <taxon>Hemiptera</taxon>
        <taxon>Sternorrhyncha</taxon>
        <taxon>Aphidomorpha</taxon>
        <taxon>Aphidoidea</taxon>
        <taxon>Aphididae</taxon>
        <taxon>Lachninae</taxon>
        <taxon>Cinara</taxon>
    </lineage>
</organism>
<dbReference type="Proteomes" id="UP000325440">
    <property type="component" value="Unassembled WGS sequence"/>
</dbReference>
<keyword evidence="2" id="KW-1185">Reference proteome</keyword>
<reference evidence="1 2" key="1">
    <citation type="submission" date="2019-08" db="EMBL/GenBank/DDBJ databases">
        <authorList>
            <person name="Alioto T."/>
            <person name="Alioto T."/>
            <person name="Gomez Garrido J."/>
        </authorList>
    </citation>
    <scope>NUCLEOTIDE SEQUENCE [LARGE SCALE GENOMIC DNA]</scope>
</reference>
<proteinExistence type="predicted"/>
<evidence type="ECO:0008006" key="3">
    <source>
        <dbReference type="Google" id="ProtNLM"/>
    </source>
</evidence>
<accession>A0A5E4MC61</accession>
<gene>
    <name evidence="1" type="ORF">CINCED_3A014325</name>
</gene>
<name>A0A5E4MC61_9HEMI</name>
<protein>
    <recommendedName>
        <fullName evidence="3">Retrotransposon gag domain</fullName>
    </recommendedName>
</protein>
<evidence type="ECO:0000313" key="2">
    <source>
        <dbReference type="Proteomes" id="UP000325440"/>
    </source>
</evidence>
<evidence type="ECO:0000313" key="1">
    <source>
        <dbReference type="EMBL" id="VVC27492.1"/>
    </source>
</evidence>